<dbReference type="InterPro" id="IPR036390">
    <property type="entry name" value="WH_DNA-bd_sf"/>
</dbReference>
<name>A0AAV2R162_MEGNR</name>
<evidence type="ECO:0008006" key="4">
    <source>
        <dbReference type="Google" id="ProtNLM"/>
    </source>
</evidence>
<feature type="compositionally biased region" description="Basic and acidic residues" evidence="1">
    <location>
        <begin position="32"/>
        <end position="43"/>
    </location>
</feature>
<comment type="caution">
    <text evidence="2">The sequence shown here is derived from an EMBL/GenBank/DDBJ whole genome shotgun (WGS) entry which is preliminary data.</text>
</comment>
<feature type="compositionally biased region" description="Polar residues" evidence="1">
    <location>
        <begin position="1"/>
        <end position="29"/>
    </location>
</feature>
<evidence type="ECO:0000313" key="3">
    <source>
        <dbReference type="Proteomes" id="UP001497623"/>
    </source>
</evidence>
<sequence length="104" mass="11975">GVLNITQSPVNQNSFMASSSNNSCQTKLSPHTAERKSRRKEVTKNVPVSDNTVQELFKSIQGYGKYIRCPKTWEFLMRLLVCSETNPEVICWEDESQFIFRIVE</sequence>
<dbReference type="SUPFAM" id="SSF46785">
    <property type="entry name" value="Winged helix' DNA-binding domain"/>
    <property type="match status" value="1"/>
</dbReference>
<dbReference type="Proteomes" id="UP001497623">
    <property type="component" value="Unassembled WGS sequence"/>
</dbReference>
<organism evidence="2 3">
    <name type="scientific">Meganyctiphanes norvegica</name>
    <name type="common">Northern krill</name>
    <name type="synonym">Thysanopoda norvegica</name>
    <dbReference type="NCBI Taxonomy" id="48144"/>
    <lineage>
        <taxon>Eukaryota</taxon>
        <taxon>Metazoa</taxon>
        <taxon>Ecdysozoa</taxon>
        <taxon>Arthropoda</taxon>
        <taxon>Crustacea</taxon>
        <taxon>Multicrustacea</taxon>
        <taxon>Malacostraca</taxon>
        <taxon>Eumalacostraca</taxon>
        <taxon>Eucarida</taxon>
        <taxon>Euphausiacea</taxon>
        <taxon>Euphausiidae</taxon>
        <taxon>Meganyctiphanes</taxon>
    </lineage>
</organism>
<dbReference type="EMBL" id="CAXKWB010012594">
    <property type="protein sequence ID" value="CAL4105025.1"/>
    <property type="molecule type" value="Genomic_DNA"/>
</dbReference>
<dbReference type="InterPro" id="IPR036388">
    <property type="entry name" value="WH-like_DNA-bd_sf"/>
</dbReference>
<dbReference type="AlphaFoldDB" id="A0AAV2R162"/>
<protein>
    <recommendedName>
        <fullName evidence="4">ETS domain-containing protein</fullName>
    </recommendedName>
</protein>
<accession>A0AAV2R162</accession>
<feature type="region of interest" description="Disordered" evidence="1">
    <location>
        <begin position="1"/>
        <end position="45"/>
    </location>
</feature>
<dbReference type="Gene3D" id="1.10.10.10">
    <property type="entry name" value="Winged helix-like DNA-binding domain superfamily/Winged helix DNA-binding domain"/>
    <property type="match status" value="1"/>
</dbReference>
<evidence type="ECO:0000256" key="1">
    <source>
        <dbReference type="SAM" id="MobiDB-lite"/>
    </source>
</evidence>
<keyword evidence="3" id="KW-1185">Reference proteome</keyword>
<feature type="non-terminal residue" evidence="2">
    <location>
        <position position="1"/>
    </location>
</feature>
<proteinExistence type="predicted"/>
<evidence type="ECO:0000313" key="2">
    <source>
        <dbReference type="EMBL" id="CAL4105025.1"/>
    </source>
</evidence>
<gene>
    <name evidence="2" type="ORF">MNOR_LOCUS17938</name>
</gene>
<feature type="non-terminal residue" evidence="2">
    <location>
        <position position="104"/>
    </location>
</feature>
<reference evidence="2 3" key="1">
    <citation type="submission" date="2024-05" db="EMBL/GenBank/DDBJ databases">
        <authorList>
            <person name="Wallberg A."/>
        </authorList>
    </citation>
    <scope>NUCLEOTIDE SEQUENCE [LARGE SCALE GENOMIC DNA]</scope>
</reference>